<keyword evidence="3" id="KW-1003">Cell membrane</keyword>
<keyword evidence="6 7" id="KW-0472">Membrane</keyword>
<dbReference type="InterPro" id="IPR023408">
    <property type="entry name" value="MscS_beta-dom_sf"/>
</dbReference>
<evidence type="ECO:0000259" key="8">
    <source>
        <dbReference type="Pfam" id="PF00924"/>
    </source>
</evidence>
<evidence type="ECO:0000256" key="2">
    <source>
        <dbReference type="ARBA" id="ARBA00008017"/>
    </source>
</evidence>
<feature type="transmembrane region" description="Helical" evidence="7">
    <location>
        <begin position="258"/>
        <end position="284"/>
    </location>
</feature>
<dbReference type="InterPro" id="IPR006685">
    <property type="entry name" value="MscS_channel_2nd"/>
</dbReference>
<feature type="domain" description="Mechanosensitive ion channel MscS" evidence="8">
    <location>
        <begin position="633"/>
        <end position="700"/>
    </location>
</feature>
<accession>A0A2M6US14</accession>
<feature type="transmembrane region" description="Helical" evidence="7">
    <location>
        <begin position="342"/>
        <end position="366"/>
    </location>
</feature>
<reference evidence="10 11" key="1">
    <citation type="submission" date="2017-06" db="EMBL/GenBank/DDBJ databases">
        <title>Draft genome of Bartonella tribocorum C635.</title>
        <authorList>
            <person name="Hadjadj L."/>
            <person name="Jiyipong T."/>
            <person name="Diene S.M."/>
            <person name="Morand S."/>
            <person name="Rolain J.-M."/>
        </authorList>
    </citation>
    <scope>NUCLEOTIDE SEQUENCE [LARGE SCALE GENOMIC DNA]</scope>
    <source>
        <strain evidence="10 11">C635</strain>
    </source>
</reference>
<evidence type="ECO:0000313" key="11">
    <source>
        <dbReference type="Proteomes" id="UP000230791"/>
    </source>
</evidence>
<dbReference type="RefSeq" id="WP_100130972.1">
    <property type="nucleotide sequence ID" value="NZ_CADDYJ010000022.1"/>
</dbReference>
<protein>
    <submittedName>
        <fullName evidence="10">Mechanosensitive ion channel protein</fullName>
    </submittedName>
</protein>
<feature type="transmembrane region" description="Helical" evidence="7">
    <location>
        <begin position="617"/>
        <end position="646"/>
    </location>
</feature>
<dbReference type="InterPro" id="IPR011014">
    <property type="entry name" value="MscS_channel_TM-2"/>
</dbReference>
<dbReference type="InterPro" id="IPR052702">
    <property type="entry name" value="MscS-like_channel"/>
</dbReference>
<feature type="transmembrane region" description="Helical" evidence="7">
    <location>
        <begin position="496"/>
        <end position="520"/>
    </location>
</feature>
<feature type="transmembrane region" description="Helical" evidence="7">
    <location>
        <begin position="443"/>
        <end position="461"/>
    </location>
</feature>
<feature type="transmembrane region" description="Helical" evidence="7">
    <location>
        <begin position="592"/>
        <end position="611"/>
    </location>
</feature>
<evidence type="ECO:0000256" key="5">
    <source>
        <dbReference type="ARBA" id="ARBA00022989"/>
    </source>
</evidence>
<comment type="similarity">
    <text evidence="2">Belongs to the MscS (TC 1.A.23) family.</text>
</comment>
<feature type="domain" description="Mechanosensitive ion channel MscS C-terminal" evidence="9">
    <location>
        <begin position="707"/>
        <end position="788"/>
    </location>
</feature>
<dbReference type="SUPFAM" id="SSF82689">
    <property type="entry name" value="Mechanosensitive channel protein MscS (YggB), C-terminal domain"/>
    <property type="match status" value="1"/>
</dbReference>
<organism evidence="10 11">
    <name type="scientific">Bartonella tribocorum</name>
    <dbReference type="NCBI Taxonomy" id="85701"/>
    <lineage>
        <taxon>Bacteria</taxon>
        <taxon>Pseudomonadati</taxon>
        <taxon>Pseudomonadota</taxon>
        <taxon>Alphaproteobacteria</taxon>
        <taxon>Hyphomicrobiales</taxon>
        <taxon>Bartonellaceae</taxon>
        <taxon>Bartonella</taxon>
    </lineage>
</organism>
<dbReference type="AlphaFoldDB" id="A0A2M6US14"/>
<name>A0A2M6US14_9HYPH</name>
<proteinExistence type="inferred from homology"/>
<evidence type="ECO:0000313" key="10">
    <source>
        <dbReference type="EMBL" id="PIT68972.1"/>
    </source>
</evidence>
<keyword evidence="4 7" id="KW-0812">Transmembrane</keyword>
<feature type="transmembrane region" description="Helical" evidence="7">
    <location>
        <begin position="304"/>
        <end position="322"/>
    </location>
</feature>
<dbReference type="InterPro" id="IPR011066">
    <property type="entry name" value="MscS_channel_C_sf"/>
</dbReference>
<dbReference type="PROSITE" id="PS01246">
    <property type="entry name" value="UPF0003"/>
    <property type="match status" value="1"/>
</dbReference>
<keyword evidence="5 7" id="KW-1133">Transmembrane helix</keyword>
<dbReference type="PANTHER" id="PTHR30347">
    <property type="entry name" value="POTASSIUM CHANNEL RELATED"/>
    <property type="match status" value="1"/>
</dbReference>
<dbReference type="EMBL" id="NJPP01000028">
    <property type="protein sequence ID" value="PIT68972.1"/>
    <property type="molecule type" value="Genomic_DNA"/>
</dbReference>
<feature type="transmembrane region" description="Helical" evidence="7">
    <location>
        <begin position="410"/>
        <end position="431"/>
    </location>
</feature>
<evidence type="ECO:0000256" key="1">
    <source>
        <dbReference type="ARBA" id="ARBA00004651"/>
    </source>
</evidence>
<sequence>MYSFCRKNTHIFFLLLGIIFVFNSGAWGNRGAQNTIVEQTIASYSVDEIIQQQQLIIKNLEENTEALKKDFDRKPEDERALEELRLRAQDISERTIEAAFVLRSPLNEINALLDQLIELHHDVKKMESSVKEYTYLIEQKAKINSIMLRFEAIFLVTNRIAELSISQSRELFKRTLTDRLEFSIPMIKHLVQKTKEASSDFLLLLNSWWNFIFYFKLLQLFLCFLIPLFIVLGLSYFSHKILVYVYCHFTQSNEEISYLQRLLIAFISVLLPSLICVLCVYLVLFLFRHFNLDPGKLTAVFDMIGYQIILVFLINRLAVVLLSSNMPHIRLLNIPPSSAYQLVILLTSLGSVLAFDAVFDSIYQIISAPLSLTITKSFIAVFLVAILLFLLAFIPLRFRHRPFQGEKREPYFWPFYIRIPFISLGLLLFVLNLQGYVGLARFIMQQIIIGGVFLVLMYLGIKSAQEIGTKGQFMKTTVGHFLMQRFHLEEKTMNQLGIVLSVFLNLFVVVFCAMPIAAQFGFSYSDLKAILWQSVTGFQIGNVTLSLISLITGIVSFFVCWFFMRRFIAWLDHMVLAHGEFDSGIRNSIKTVIGYGGVVVSALTGLSMAGLDLRNFALIAGGLSLGIGFGLQNIVQNFVSGLIILVGRPFKIGDYIESGSVGGIVKRISVRATELETIQRKTIIIPNSSLINNNVSNWTRRNKIGRIDIPVTVSSKVTPEHVMGILLEIASLTEGVLKSPIPQVSFTAFDSKSFSFNLAIYVPNITAASDVTNTLRFVLYKRFAEEGILGC</sequence>
<evidence type="ECO:0000256" key="3">
    <source>
        <dbReference type="ARBA" id="ARBA00022475"/>
    </source>
</evidence>
<dbReference type="OrthoDB" id="9799209at2"/>
<feature type="transmembrane region" description="Helical" evidence="7">
    <location>
        <begin position="208"/>
        <end position="237"/>
    </location>
</feature>
<feature type="transmembrane region" description="Helical" evidence="7">
    <location>
        <begin position="378"/>
        <end position="398"/>
    </location>
</feature>
<evidence type="ECO:0000259" key="9">
    <source>
        <dbReference type="Pfam" id="PF21082"/>
    </source>
</evidence>
<dbReference type="InterPro" id="IPR006686">
    <property type="entry name" value="MscS_channel_CS"/>
</dbReference>
<evidence type="ECO:0000256" key="4">
    <source>
        <dbReference type="ARBA" id="ARBA00022692"/>
    </source>
</evidence>
<dbReference type="Pfam" id="PF00924">
    <property type="entry name" value="MS_channel_2nd"/>
    <property type="match status" value="1"/>
</dbReference>
<dbReference type="InterPro" id="IPR049278">
    <property type="entry name" value="MS_channel_C"/>
</dbReference>
<dbReference type="InterPro" id="IPR010920">
    <property type="entry name" value="LSM_dom_sf"/>
</dbReference>
<comment type="caution">
    <text evidence="10">The sequence shown here is derived from an EMBL/GenBank/DDBJ whole genome shotgun (WGS) entry which is preliminary data.</text>
</comment>
<dbReference type="Gene3D" id="2.30.30.60">
    <property type="match status" value="1"/>
</dbReference>
<dbReference type="Gene3D" id="1.10.287.1260">
    <property type="match status" value="1"/>
</dbReference>
<comment type="subcellular location">
    <subcellularLocation>
        <location evidence="1">Cell membrane</location>
        <topology evidence="1">Multi-pass membrane protein</topology>
    </subcellularLocation>
</comment>
<dbReference type="PANTHER" id="PTHR30347:SF1">
    <property type="entry name" value="MECHANOSENSITIVE CHANNEL MSCK"/>
    <property type="match status" value="1"/>
</dbReference>
<dbReference type="Pfam" id="PF21082">
    <property type="entry name" value="MS_channel_3rd"/>
    <property type="match status" value="1"/>
</dbReference>
<gene>
    <name evidence="10" type="ORF">CEV08_07060</name>
</gene>
<dbReference type="GO" id="GO:0008381">
    <property type="term" value="F:mechanosensitive monoatomic ion channel activity"/>
    <property type="evidence" value="ECO:0007669"/>
    <property type="project" value="UniProtKB-ARBA"/>
</dbReference>
<dbReference type="Gene3D" id="3.30.70.100">
    <property type="match status" value="1"/>
</dbReference>
<evidence type="ECO:0000256" key="6">
    <source>
        <dbReference type="ARBA" id="ARBA00023136"/>
    </source>
</evidence>
<dbReference type="SUPFAM" id="SSF50182">
    <property type="entry name" value="Sm-like ribonucleoproteins"/>
    <property type="match status" value="1"/>
</dbReference>
<dbReference type="Proteomes" id="UP000230791">
    <property type="component" value="Unassembled WGS sequence"/>
</dbReference>
<dbReference type="SUPFAM" id="SSF82861">
    <property type="entry name" value="Mechanosensitive channel protein MscS (YggB), transmembrane region"/>
    <property type="match status" value="1"/>
</dbReference>
<evidence type="ECO:0000256" key="7">
    <source>
        <dbReference type="SAM" id="Phobius"/>
    </source>
</evidence>
<dbReference type="GO" id="GO:0005886">
    <property type="term" value="C:plasma membrane"/>
    <property type="evidence" value="ECO:0007669"/>
    <property type="project" value="UniProtKB-SubCell"/>
</dbReference>
<feature type="transmembrane region" description="Helical" evidence="7">
    <location>
        <begin position="540"/>
        <end position="564"/>
    </location>
</feature>